<dbReference type="RefSeq" id="WP_162670363.1">
    <property type="nucleotide sequence ID" value="NZ_LR593886.1"/>
</dbReference>
<sequence length="109" mass="12519">MHDTRPNFDGVTFDRKFDLDRLGEQLRRVLLLMQDGKWHTIPEICAATGDMSQSVSARIRDLRKEAFGGFTVDRQRRGDGRRGLWEYRLVPESEIVTVTVTAPVTDLEV</sequence>
<gene>
    <name evidence="1" type="ORF">SOIL9_16930</name>
</gene>
<dbReference type="AlphaFoldDB" id="A0A6P2D3Y7"/>
<keyword evidence="2" id="KW-1185">Reference proteome</keyword>
<accession>A0A6P2D3Y7</accession>
<name>A0A6P2D3Y7_9BACT</name>
<evidence type="ECO:0000313" key="2">
    <source>
        <dbReference type="Proteomes" id="UP000464178"/>
    </source>
</evidence>
<protein>
    <submittedName>
        <fullName evidence="1">Uncharacterized protein</fullName>
    </submittedName>
</protein>
<evidence type="ECO:0000313" key="1">
    <source>
        <dbReference type="EMBL" id="VTR96021.1"/>
    </source>
</evidence>
<proteinExistence type="predicted"/>
<dbReference type="EMBL" id="LR593886">
    <property type="protein sequence ID" value="VTR96021.1"/>
    <property type="molecule type" value="Genomic_DNA"/>
</dbReference>
<organism evidence="1 2">
    <name type="scientific">Gemmata massiliana</name>
    <dbReference type="NCBI Taxonomy" id="1210884"/>
    <lineage>
        <taxon>Bacteria</taxon>
        <taxon>Pseudomonadati</taxon>
        <taxon>Planctomycetota</taxon>
        <taxon>Planctomycetia</taxon>
        <taxon>Gemmatales</taxon>
        <taxon>Gemmataceae</taxon>
        <taxon>Gemmata</taxon>
    </lineage>
</organism>
<dbReference type="KEGG" id="gms:SOIL9_16930"/>
<reference evidence="1 2" key="1">
    <citation type="submission" date="2019-05" db="EMBL/GenBank/DDBJ databases">
        <authorList>
            <consortium name="Science for Life Laboratories"/>
        </authorList>
    </citation>
    <scope>NUCLEOTIDE SEQUENCE [LARGE SCALE GENOMIC DNA]</scope>
    <source>
        <strain evidence="1">Soil9</strain>
    </source>
</reference>
<dbReference type="Proteomes" id="UP000464178">
    <property type="component" value="Chromosome"/>
</dbReference>